<dbReference type="GO" id="GO:0098703">
    <property type="term" value="P:calcium ion import across plasma membrane"/>
    <property type="evidence" value="ECO:0007669"/>
    <property type="project" value="TreeGrafter"/>
</dbReference>
<feature type="transmembrane region" description="Helical" evidence="17">
    <location>
        <begin position="813"/>
        <end position="840"/>
    </location>
</feature>
<evidence type="ECO:0000256" key="15">
    <source>
        <dbReference type="ARBA" id="ARBA00067459"/>
    </source>
</evidence>
<feature type="compositionally biased region" description="Polar residues" evidence="16">
    <location>
        <begin position="104"/>
        <end position="118"/>
    </location>
</feature>
<evidence type="ECO:0000256" key="9">
    <source>
        <dbReference type="ARBA" id="ARBA00022989"/>
    </source>
</evidence>
<evidence type="ECO:0000256" key="13">
    <source>
        <dbReference type="ARBA" id="ARBA00023303"/>
    </source>
</evidence>
<evidence type="ECO:0000256" key="12">
    <source>
        <dbReference type="ARBA" id="ARBA00023180"/>
    </source>
</evidence>
<dbReference type="Proteomes" id="UP000750334">
    <property type="component" value="Unassembled WGS sequence"/>
</dbReference>
<feature type="region of interest" description="Disordered" evidence="16">
    <location>
        <begin position="79"/>
        <end position="168"/>
    </location>
</feature>
<gene>
    <name evidence="19" type="primary">CCH1</name>
    <name evidence="19" type="ORF">C6P45_002906</name>
</gene>
<evidence type="ECO:0000256" key="11">
    <source>
        <dbReference type="ARBA" id="ARBA00023136"/>
    </source>
</evidence>
<name>A0A9P6VW85_MAUEX</name>
<evidence type="ECO:0000256" key="7">
    <source>
        <dbReference type="ARBA" id="ARBA00022837"/>
    </source>
</evidence>
<dbReference type="GO" id="GO:0008331">
    <property type="term" value="F:high voltage-gated calcium channel activity"/>
    <property type="evidence" value="ECO:0007669"/>
    <property type="project" value="TreeGrafter"/>
</dbReference>
<keyword evidence="9 17" id="KW-1133">Transmembrane helix</keyword>
<feature type="transmembrane region" description="Helical" evidence="17">
    <location>
        <begin position="573"/>
        <end position="592"/>
    </location>
</feature>
<dbReference type="InterPro" id="IPR005821">
    <property type="entry name" value="Ion_trans_dom"/>
</dbReference>
<dbReference type="Pfam" id="PF00520">
    <property type="entry name" value="Ion_trans"/>
    <property type="match status" value="4"/>
</dbReference>
<evidence type="ECO:0000256" key="3">
    <source>
        <dbReference type="ARBA" id="ARBA00022475"/>
    </source>
</evidence>
<feature type="transmembrane region" description="Helical" evidence="17">
    <location>
        <begin position="1467"/>
        <end position="1490"/>
    </location>
</feature>
<dbReference type="EMBL" id="PUHR01000285">
    <property type="protein sequence ID" value="KAG0655745.1"/>
    <property type="molecule type" value="Genomic_DNA"/>
</dbReference>
<feature type="domain" description="Ion transport" evidence="18">
    <location>
        <begin position="1228"/>
        <end position="1497"/>
    </location>
</feature>
<feature type="domain" description="Ion transport" evidence="18">
    <location>
        <begin position="1547"/>
        <end position="1796"/>
    </location>
</feature>
<evidence type="ECO:0000259" key="18">
    <source>
        <dbReference type="Pfam" id="PF00520"/>
    </source>
</evidence>
<evidence type="ECO:0000256" key="6">
    <source>
        <dbReference type="ARBA" id="ARBA00022692"/>
    </source>
</evidence>
<dbReference type="OrthoDB" id="416585at2759"/>
<dbReference type="PANTHER" id="PTHR45628:SF7">
    <property type="entry name" value="VOLTAGE-DEPENDENT CALCIUM CHANNEL TYPE A SUBUNIT ALPHA-1"/>
    <property type="match status" value="1"/>
</dbReference>
<keyword evidence="20" id="KW-1185">Reference proteome</keyword>
<comment type="subcellular location">
    <subcellularLocation>
        <location evidence="1">Cell membrane</location>
        <topology evidence="1">Multi-pass membrane protein</topology>
    </subcellularLocation>
</comment>
<feature type="region of interest" description="Disordered" evidence="16">
    <location>
        <begin position="201"/>
        <end position="263"/>
    </location>
</feature>
<feature type="compositionally biased region" description="Polar residues" evidence="16">
    <location>
        <begin position="125"/>
        <end position="137"/>
    </location>
</feature>
<dbReference type="Gene3D" id="1.10.287.70">
    <property type="match status" value="4"/>
</dbReference>
<feature type="transmembrane region" description="Helical" evidence="17">
    <location>
        <begin position="1582"/>
        <end position="1601"/>
    </location>
</feature>
<proteinExistence type="inferred from homology"/>
<evidence type="ECO:0000256" key="4">
    <source>
        <dbReference type="ARBA" id="ARBA00022568"/>
    </source>
</evidence>
<dbReference type="FunFam" id="1.10.287.70:FF:000118">
    <property type="entry name" value="Calcium channel subunit Cch1"/>
    <property type="match status" value="1"/>
</dbReference>
<reference evidence="19 20" key="1">
    <citation type="submission" date="2020-11" db="EMBL/GenBank/DDBJ databases">
        <title>Kefir isolates.</title>
        <authorList>
            <person name="Marcisauskas S."/>
            <person name="Kim Y."/>
            <person name="Blasche S."/>
        </authorList>
    </citation>
    <scope>NUCLEOTIDE SEQUENCE [LARGE SCALE GENOMIC DNA]</scope>
    <source>
        <strain evidence="19 20">OG2</strain>
    </source>
</reference>
<feature type="domain" description="Ion transport" evidence="18">
    <location>
        <begin position="788"/>
        <end position="1019"/>
    </location>
</feature>
<protein>
    <recommendedName>
        <fullName evidence="15">Calcium-channel protein CCH1</fullName>
    </recommendedName>
</protein>
<feature type="transmembrane region" description="Helical" evidence="17">
    <location>
        <begin position="984"/>
        <end position="1013"/>
    </location>
</feature>
<dbReference type="FunFam" id="1.10.287.70:FF:000093">
    <property type="entry name" value="Calcium channel subunit Cch1"/>
    <property type="match status" value="1"/>
</dbReference>
<evidence type="ECO:0000313" key="20">
    <source>
        <dbReference type="Proteomes" id="UP000750334"/>
    </source>
</evidence>
<feature type="transmembrane region" description="Helical" evidence="17">
    <location>
        <begin position="1761"/>
        <end position="1787"/>
    </location>
</feature>
<feature type="compositionally biased region" description="Polar residues" evidence="16">
    <location>
        <begin position="2040"/>
        <end position="2059"/>
    </location>
</feature>
<keyword evidence="11 17" id="KW-0472">Membrane</keyword>
<dbReference type="InterPro" id="IPR050599">
    <property type="entry name" value="VDCC_alpha-1_subunit"/>
</dbReference>
<feature type="transmembrane region" description="Helical" evidence="17">
    <location>
        <begin position="1675"/>
        <end position="1694"/>
    </location>
</feature>
<feature type="transmembrane region" description="Helical" evidence="17">
    <location>
        <begin position="704"/>
        <end position="732"/>
    </location>
</feature>
<feature type="region of interest" description="Disordered" evidence="16">
    <location>
        <begin position="1"/>
        <end position="54"/>
    </location>
</feature>
<dbReference type="InterPro" id="IPR027359">
    <property type="entry name" value="Volt_channel_dom_sf"/>
</dbReference>
<comment type="similarity">
    <text evidence="14">Belongs to the calcium channel alpha-1 subunit (TC 1.A.1.11) family.</text>
</comment>
<feature type="transmembrane region" description="Helical" evidence="17">
    <location>
        <begin position="783"/>
        <end position="801"/>
    </location>
</feature>
<keyword evidence="12" id="KW-0325">Glycoprotein</keyword>
<feature type="transmembrane region" description="Helical" evidence="17">
    <location>
        <begin position="1297"/>
        <end position="1314"/>
    </location>
</feature>
<feature type="transmembrane region" description="Helical" evidence="17">
    <location>
        <begin position="1613"/>
        <end position="1634"/>
    </location>
</feature>
<dbReference type="PANTHER" id="PTHR45628">
    <property type="entry name" value="VOLTAGE-DEPENDENT CALCIUM CHANNEL TYPE A SUBUNIT ALPHA-1"/>
    <property type="match status" value="1"/>
</dbReference>
<feature type="transmembrane region" description="Helical" evidence="17">
    <location>
        <begin position="911"/>
        <end position="935"/>
    </location>
</feature>
<evidence type="ECO:0000256" key="10">
    <source>
        <dbReference type="ARBA" id="ARBA00023065"/>
    </source>
</evidence>
<feature type="transmembrane region" description="Helical" evidence="17">
    <location>
        <begin position="365"/>
        <end position="383"/>
    </location>
</feature>
<keyword evidence="2" id="KW-0813">Transport</keyword>
<sequence length="2059" mass="238213">MKNIKRQLTGPFEPITSHSTGEDVELNSNTNGNIPTIIPPSLNIVPPPTDNESFGDDTGLVDHDEPAGKNVSRMANLFKRVQPNTNTNNANTSPGRRRPRLFLRTTSFSGSEENISNSNREDRASSTSGHSPLTNFTAALRDTRLRSKSAGTQRSSSSISRSSKAPRSAKVLSFVEADDMDDFQDLQKDFNFKHDDKSFGWLPQLNADEDSDEEDSEGSDSGYEDEDEHEHISKLTERTPSRKNSTTDELPLETPHNTYLGIFKKSPAKTSGSINTSPRKTSIIGSSKFHVSYEEVADTKDRDSDKDSGLAISTYSIELPDFNQPPGKPFVKPLKLYGNSLGLVGPTNFIRLKLAAIHMSKQYRFAYLLILTAFTVFLAIRTYDPKTYRFLYSFENWSDFINFFIYIYFTVNDVTKIIAFGFWDDSQMFEAYGKEYRSIFERVGILKLYRTLSKKYGNKFIDYIMPNMIIKEHVLQMKKQGLNSSITKHTRQNKKKIYFDTPRAFTRSSWNRVDLVSTFCFWIGLFLSINGYDERVGIKVFKPLAVIRILRLVHTDTGISSILRALKYGIPQLISIGFMVVYFWVFFGILGVQLFQGSMRRQCVWFNPDDQTDTYQYSMQFCGGYLDPTTNKPMPYVYADGTPSAVSKGFLCPVNSKCISNANPYNGRVSFDNIVNSMELVFVVMSANTFTDIMYYLMDSDDMAACLFFILAIFVLTIWMMNLLIAVLVSSFEIANERFKKKRLEKHSNESWPVRFTAGYWRFFHVKASQTNLPEWSMKSLRVYNFIEPIFLSLIMVDLVFRSCINSNSPSDFISLVFTVDKAVSIVLFVETVGRVILYSPNFWKFLIRGDFLFDSVVAIASLVVSCLGASDKLGHTYYWLSIFQISRFYRVVISIPFTRKLWKSVLSNGLMIWNLSAFYFFFSFLVAVILSVYMEGIIPLDEMQDDGFGMYSLPNSFLSLFTIGSTENWTETLYAIQQYAPNISTAFFCSVLLIIWFILSNSVILNIFIALISESMDVDENEKRPLQIRHYLQHVYPQKIQEYTHASFLQRLRKKFAKKNYKDDSRDFKQFLIRGTAIMNIAYNMDDLAKEFKDKSENDEYRITNWLYRTVDKLASKIHISIYANNPFYKHPEVLFTETNDQTNKSYVLQLNEYEEEKLKYLRRYPAFNYSYFIFPPRHRFRRFCQRLVPPSVGKRTDGNRFYEDDTDLYSKRRYFHRWERDVFVLIYALATLLLIVTSCYVTPLYRMKHNIGTYNWPLYLDAALVSLFTIEFIVKTIADGFILSPNAYIRNPWNIIDLVVLISMWIYFIVFLKNDGNLSRLFRGLSALRALRCLTISNTARQTFNLVMFDGMKRIGGAALICLSLLFPFTVWGLGIFRGRLATCNDGNYDMEHCFNEYTNKVFQFSVLMPRVYSNPYLYFDSFGSTFRSLYEIISLEGWVDLLQNLMNSTGVGTIPSLMGNSNNAVFVVLFNFLSMVFILNLFVSFIINNHAKTNGSAYYTIEEKSWLESKKLLSQASPKVIPNLLEISPFRRLCYALAVEKSYFYYASFLQVVLYLHIIMLLAISYYEKYYDAVRYNDIYFMFSLTVFLTQEILYVIGEGVSLYVSQFWNVLRFCVVSISFILSIIGLRLARSYVWFHNFDDFFHLVIFLFVIPQSNTLSELLETAMASLPAILSLTYTWGILFLVYGMALNQIFGMTRLGPNTTDNINFRTVIKAFIVLFRCSFGEGWNYIMDDLTVAAPYCYSDTANTYTDCGSTVYAYILLMSWNILSMYIFMNMFISLIISNFSYVYRQGSSHSVINRGEIRKFSEAWSVLDTDGVGELEFSYLPKLMHSFEGTFSFKIWEGSLTIRNLVDNYMTVNPDDPYDVEVDLVGLNKELSKIDKVKIIARRLKYRRFIQEVHYTNAHRGAIKFNRLLQIIPLYTTYNPRECLGIDEYVRYLYNMGKVDKYLDNERNVDVLDMVVTRWKYITKMKREDNPFKIVGDDDDDGRGRHLRTGENAEQLPLQTPKMNFGVDNFLWSPKLEAKSKRNDDDQDGSVSQLKDQSDNNLPHRTIL</sequence>
<keyword evidence="6 17" id="KW-0812">Transmembrane</keyword>
<feature type="transmembrane region" description="Helical" evidence="17">
    <location>
        <begin position="1258"/>
        <end position="1276"/>
    </location>
</feature>
<feature type="transmembrane region" description="Helical" evidence="17">
    <location>
        <begin position="1546"/>
        <end position="1570"/>
    </location>
</feature>
<keyword evidence="5" id="KW-0107">Calcium channel</keyword>
<dbReference type="SUPFAM" id="SSF81324">
    <property type="entry name" value="Voltage-gated potassium channels"/>
    <property type="match status" value="3"/>
</dbReference>
<evidence type="ECO:0000256" key="14">
    <source>
        <dbReference type="ARBA" id="ARBA00061395"/>
    </source>
</evidence>
<feature type="compositionally biased region" description="Basic and acidic residues" evidence="16">
    <location>
        <begin position="229"/>
        <end position="240"/>
    </location>
</feature>
<keyword evidence="8" id="KW-0851">Voltage-gated channel</keyword>
<evidence type="ECO:0000313" key="19">
    <source>
        <dbReference type="EMBL" id="KAG0655745.1"/>
    </source>
</evidence>
<keyword evidence="3" id="KW-1003">Cell membrane</keyword>
<dbReference type="GO" id="GO:0005891">
    <property type="term" value="C:voltage-gated calcium channel complex"/>
    <property type="evidence" value="ECO:0007669"/>
    <property type="project" value="TreeGrafter"/>
</dbReference>
<feature type="transmembrane region" description="Helical" evidence="17">
    <location>
        <begin position="680"/>
        <end position="698"/>
    </location>
</feature>
<keyword evidence="13" id="KW-0407">Ion channel</keyword>
<dbReference type="Gene3D" id="1.20.120.350">
    <property type="entry name" value="Voltage-gated potassium channels. Chain C"/>
    <property type="match status" value="2"/>
</dbReference>
<evidence type="ECO:0000256" key="17">
    <source>
        <dbReference type="SAM" id="Phobius"/>
    </source>
</evidence>
<organism evidence="19 20">
    <name type="scientific">Maudiozyma exigua</name>
    <name type="common">Yeast</name>
    <name type="synonym">Kazachstania exigua</name>
    <dbReference type="NCBI Taxonomy" id="34358"/>
    <lineage>
        <taxon>Eukaryota</taxon>
        <taxon>Fungi</taxon>
        <taxon>Dikarya</taxon>
        <taxon>Ascomycota</taxon>
        <taxon>Saccharomycotina</taxon>
        <taxon>Saccharomycetes</taxon>
        <taxon>Saccharomycetales</taxon>
        <taxon>Saccharomycetaceae</taxon>
        <taxon>Maudiozyma</taxon>
    </lineage>
</organism>
<feature type="compositionally biased region" description="Basic and acidic residues" evidence="16">
    <location>
        <begin position="1993"/>
        <end position="2002"/>
    </location>
</feature>
<feature type="region of interest" description="Disordered" evidence="16">
    <location>
        <begin position="2029"/>
        <end position="2059"/>
    </location>
</feature>
<evidence type="ECO:0000256" key="1">
    <source>
        <dbReference type="ARBA" id="ARBA00004651"/>
    </source>
</evidence>
<comment type="caution">
    <text evidence="19">The sequence shown here is derived from an EMBL/GenBank/DDBJ whole genome shotgun (WGS) entry which is preliminary data.</text>
</comment>
<feature type="compositionally biased region" description="Acidic residues" evidence="16">
    <location>
        <begin position="207"/>
        <end position="228"/>
    </location>
</feature>
<keyword evidence="7" id="KW-0106">Calcium</keyword>
<accession>A0A9P6VW85</accession>
<feature type="transmembrane region" description="Helical" evidence="17">
    <location>
        <begin position="513"/>
        <end position="532"/>
    </location>
</feature>
<evidence type="ECO:0000256" key="16">
    <source>
        <dbReference type="SAM" id="MobiDB-lite"/>
    </source>
</evidence>
<feature type="transmembrane region" description="Helical" evidence="17">
    <location>
        <begin position="1224"/>
        <end position="1246"/>
    </location>
</feature>
<evidence type="ECO:0000256" key="8">
    <source>
        <dbReference type="ARBA" id="ARBA00022882"/>
    </source>
</evidence>
<feature type="region of interest" description="Disordered" evidence="16">
    <location>
        <begin position="1986"/>
        <end position="2006"/>
    </location>
</feature>
<evidence type="ECO:0000256" key="5">
    <source>
        <dbReference type="ARBA" id="ARBA00022673"/>
    </source>
</evidence>
<feature type="transmembrane region" description="Helical" evidence="17">
    <location>
        <begin position="403"/>
        <end position="423"/>
    </location>
</feature>
<feature type="transmembrane region" description="Helical" evidence="17">
    <location>
        <begin position="852"/>
        <end position="871"/>
    </location>
</feature>
<evidence type="ECO:0000256" key="2">
    <source>
        <dbReference type="ARBA" id="ARBA00022448"/>
    </source>
</evidence>
<keyword evidence="10" id="KW-0406">Ion transport</keyword>
<feature type="domain" description="Ion transport" evidence="18">
    <location>
        <begin position="364"/>
        <end position="738"/>
    </location>
</feature>
<keyword evidence="4" id="KW-0109">Calcium transport</keyword>
<feature type="transmembrane region" description="Helical" evidence="17">
    <location>
        <begin position="1357"/>
        <end position="1379"/>
    </location>
</feature>
<feature type="compositionally biased region" description="Low complexity" evidence="16">
    <location>
        <begin position="149"/>
        <end position="168"/>
    </location>
</feature>